<dbReference type="PANTHER" id="PTHR48225:SF7">
    <property type="entry name" value="MEIOSIS-SPECIFIC PROTEIN HOP1"/>
    <property type="match status" value="1"/>
</dbReference>
<feature type="non-terminal residue" evidence="8">
    <location>
        <position position="1"/>
    </location>
</feature>
<feature type="region of interest" description="Disordered" evidence="6">
    <location>
        <begin position="475"/>
        <end position="496"/>
    </location>
</feature>
<dbReference type="Pfam" id="PF02301">
    <property type="entry name" value="HORMA"/>
    <property type="match status" value="1"/>
</dbReference>
<dbReference type="InterPro" id="IPR013083">
    <property type="entry name" value="Znf_RING/FYVE/PHD"/>
</dbReference>
<dbReference type="GO" id="GO:0005694">
    <property type="term" value="C:chromosome"/>
    <property type="evidence" value="ECO:0007669"/>
    <property type="project" value="UniProtKB-SubCell"/>
</dbReference>
<evidence type="ECO:0000256" key="1">
    <source>
        <dbReference type="ARBA" id="ARBA00004123"/>
    </source>
</evidence>
<feature type="compositionally biased region" description="Basic residues" evidence="6">
    <location>
        <begin position="566"/>
        <end position="577"/>
    </location>
</feature>
<reference evidence="8" key="2">
    <citation type="submission" date="2020-11" db="EMBL/GenBank/DDBJ databases">
        <authorList>
            <person name="McCartney M.A."/>
            <person name="Auch B."/>
            <person name="Kono T."/>
            <person name="Mallez S."/>
            <person name="Becker A."/>
            <person name="Gohl D.M."/>
            <person name="Silverstein K.A.T."/>
            <person name="Koren S."/>
            <person name="Bechman K.B."/>
            <person name="Herman A."/>
            <person name="Abrahante J.E."/>
            <person name="Garbe J."/>
        </authorList>
    </citation>
    <scope>NUCLEOTIDE SEQUENCE</scope>
    <source>
        <strain evidence="8">Duluth1</strain>
        <tissue evidence="8">Whole animal</tissue>
    </source>
</reference>
<dbReference type="PANTHER" id="PTHR48225">
    <property type="entry name" value="HORMA DOMAIN-CONTAINING PROTEIN 1"/>
    <property type="match status" value="1"/>
</dbReference>
<gene>
    <name evidence="8" type="ORF">DPMN_000686</name>
</gene>
<feature type="compositionally biased region" description="Basic and acidic residues" evidence="6">
    <location>
        <begin position="513"/>
        <end position="524"/>
    </location>
</feature>
<protein>
    <recommendedName>
        <fullName evidence="7">HORMA domain-containing protein</fullName>
    </recommendedName>
</protein>
<evidence type="ECO:0000313" key="8">
    <source>
        <dbReference type="EMBL" id="KAH3876836.1"/>
    </source>
</evidence>
<dbReference type="PROSITE" id="PS50815">
    <property type="entry name" value="HORMA"/>
    <property type="match status" value="1"/>
</dbReference>
<dbReference type="AlphaFoldDB" id="A0A9D4MK18"/>
<feature type="compositionally biased region" description="Basic residues" evidence="6">
    <location>
        <begin position="525"/>
        <end position="534"/>
    </location>
</feature>
<dbReference type="EMBL" id="JAIWYP010000001">
    <property type="protein sequence ID" value="KAH3876836.1"/>
    <property type="molecule type" value="Genomic_DNA"/>
</dbReference>
<dbReference type="InterPro" id="IPR003511">
    <property type="entry name" value="HORMA_dom"/>
</dbReference>
<evidence type="ECO:0000256" key="4">
    <source>
        <dbReference type="ARBA" id="ARBA00023242"/>
    </source>
</evidence>
<dbReference type="InterPro" id="IPR011011">
    <property type="entry name" value="Znf_FYVE_PHD"/>
</dbReference>
<keyword evidence="5" id="KW-0469">Meiosis</keyword>
<keyword evidence="4" id="KW-0539">Nucleus</keyword>
<dbReference type="GO" id="GO:0005634">
    <property type="term" value="C:nucleus"/>
    <property type="evidence" value="ECO:0007669"/>
    <property type="project" value="UniProtKB-SubCell"/>
</dbReference>
<feature type="domain" description="HORMA" evidence="7">
    <location>
        <begin position="32"/>
        <end position="233"/>
    </location>
</feature>
<keyword evidence="3" id="KW-0158">Chromosome</keyword>
<evidence type="ECO:0000259" key="7">
    <source>
        <dbReference type="PROSITE" id="PS50815"/>
    </source>
</evidence>
<dbReference type="SUPFAM" id="SSF57903">
    <property type="entry name" value="FYVE/PHD zinc finger"/>
    <property type="match status" value="1"/>
</dbReference>
<evidence type="ECO:0000256" key="2">
    <source>
        <dbReference type="ARBA" id="ARBA00004286"/>
    </source>
</evidence>
<organism evidence="8 9">
    <name type="scientific">Dreissena polymorpha</name>
    <name type="common">Zebra mussel</name>
    <name type="synonym">Mytilus polymorpha</name>
    <dbReference type="NCBI Taxonomy" id="45954"/>
    <lineage>
        <taxon>Eukaryota</taxon>
        <taxon>Metazoa</taxon>
        <taxon>Spiralia</taxon>
        <taxon>Lophotrochozoa</taxon>
        <taxon>Mollusca</taxon>
        <taxon>Bivalvia</taxon>
        <taxon>Autobranchia</taxon>
        <taxon>Heteroconchia</taxon>
        <taxon>Euheterodonta</taxon>
        <taxon>Imparidentia</taxon>
        <taxon>Neoheterodontei</taxon>
        <taxon>Myida</taxon>
        <taxon>Dreissenoidea</taxon>
        <taxon>Dreissenidae</taxon>
        <taxon>Dreissena</taxon>
    </lineage>
</organism>
<dbReference type="Gene3D" id="3.30.900.10">
    <property type="entry name" value="HORMA domain"/>
    <property type="match status" value="1"/>
</dbReference>
<dbReference type="Pfam" id="PF20826">
    <property type="entry name" value="PHD_5"/>
    <property type="match status" value="1"/>
</dbReference>
<dbReference type="InterPro" id="IPR051294">
    <property type="entry name" value="HORMA_MeioticProgression"/>
</dbReference>
<feature type="compositionally biased region" description="Basic and acidic residues" evidence="6">
    <location>
        <begin position="475"/>
        <end position="489"/>
    </location>
</feature>
<dbReference type="InterPro" id="IPR036570">
    <property type="entry name" value="HORMA_dom_sf"/>
</dbReference>
<dbReference type="Gene3D" id="3.30.40.10">
    <property type="entry name" value="Zinc/RING finger domain, C3HC4 (zinc finger)"/>
    <property type="match status" value="1"/>
</dbReference>
<evidence type="ECO:0000313" key="9">
    <source>
        <dbReference type="Proteomes" id="UP000828390"/>
    </source>
</evidence>
<evidence type="ECO:0000256" key="5">
    <source>
        <dbReference type="ARBA" id="ARBA00023254"/>
    </source>
</evidence>
<proteinExistence type="predicted"/>
<evidence type="ECO:0000256" key="6">
    <source>
        <dbReference type="SAM" id="MobiDB-lite"/>
    </source>
</evidence>
<feature type="region of interest" description="Disordered" evidence="6">
    <location>
        <begin position="513"/>
        <end position="577"/>
    </location>
</feature>
<dbReference type="Proteomes" id="UP000828390">
    <property type="component" value="Unassembled WGS sequence"/>
</dbReference>
<keyword evidence="9" id="KW-1185">Reference proteome</keyword>
<comment type="caution">
    <text evidence="8">The sequence shown here is derived from an EMBL/GenBank/DDBJ whole genome shotgun (WGS) entry which is preliminary data.</text>
</comment>
<feature type="region of interest" description="Disordered" evidence="6">
    <location>
        <begin position="263"/>
        <end position="285"/>
    </location>
</feature>
<evidence type="ECO:0000256" key="3">
    <source>
        <dbReference type="ARBA" id="ARBA00022454"/>
    </source>
</evidence>
<comment type="subcellular location">
    <subcellularLocation>
        <location evidence="2">Chromosome</location>
    </subcellularLocation>
    <subcellularLocation>
        <location evidence="1">Nucleus</location>
    </subcellularLocation>
</comment>
<name>A0A9D4MK18_DREPO</name>
<dbReference type="SUPFAM" id="SSF56019">
    <property type="entry name" value="The spindle assembly checkpoint protein mad2"/>
    <property type="match status" value="1"/>
</dbReference>
<accession>A0A9D4MK18</accession>
<reference evidence="8" key="1">
    <citation type="journal article" date="2019" name="bioRxiv">
        <title>The Genome of the Zebra Mussel, Dreissena polymorpha: A Resource for Invasive Species Research.</title>
        <authorList>
            <person name="McCartney M.A."/>
            <person name="Auch B."/>
            <person name="Kono T."/>
            <person name="Mallez S."/>
            <person name="Zhang Y."/>
            <person name="Obille A."/>
            <person name="Becker A."/>
            <person name="Abrahante J.E."/>
            <person name="Garbe J."/>
            <person name="Badalamenti J.P."/>
            <person name="Herman A."/>
            <person name="Mangelson H."/>
            <person name="Liachko I."/>
            <person name="Sullivan S."/>
            <person name="Sone E.D."/>
            <person name="Koren S."/>
            <person name="Silverstein K.A.T."/>
            <person name="Beckman K.B."/>
            <person name="Gohl D.M."/>
        </authorList>
    </citation>
    <scope>NUCLEOTIDE SEQUENCE</scope>
    <source>
        <strain evidence="8">Duluth1</strain>
        <tissue evidence="8">Whole animal</tissue>
    </source>
</reference>
<dbReference type="GO" id="GO:0051321">
    <property type="term" value="P:meiotic cell cycle"/>
    <property type="evidence" value="ECO:0007669"/>
    <property type="project" value="UniProtKB-KW"/>
</dbReference>
<sequence length="577" mass="65177">MATAVLHKPIQKADETTGTWSAIFPTEQVTEVQSALFVKKLLAVAVSNIAYLRAIFPENAFRDRSLEGLNLKILKEDKSCPGAIQVIKWIQGCFDAFDKKYLRMLMIGLYVDPKNPDTVIESYMFKFSYEKAGGMEIYRNNEKISGAHSDTEIRKATIRMLRSIILLTQTLDSLPDDIMMTMKLLYYEDVTPEDYEPPGFKAADNDNFAFEDEPLSIKVGDVNTAYHSFKVRMKTNKEQFELRNTQPDQQELELMASQSNEIKTGLDNDGATELKETSQESSSMTKQLRHRLKEPLMNADIPMESPAKPEKAVDIVVSEASQVSESEEFKVRCPCGCNEDDGLMIACGECKFWQHAICFLVMEEDEAPECHVCDVCAKDMEEGKKVTDPYLTKLSSLQVQATCLWRRTLLACLDLDRVLAPTLATRLGVEVTVGQGLVNRLNKEGYLKPPTKPKKLGRVVDKEKITSEAIPKYLRQPEKSDLSARKADEQQECESVKSVPRQHIEVEMLTEKTESLKLQNDRKGNKLSRSKKAARNAQSEVVPKGLDGHDVIVSSIGTHSKWNRDKSRKRAFPKNNE</sequence>